<evidence type="ECO:0000313" key="1">
    <source>
        <dbReference type="EMBL" id="MBB3944719.1"/>
    </source>
</evidence>
<evidence type="ECO:0000313" key="2">
    <source>
        <dbReference type="Proteomes" id="UP000565286"/>
    </source>
</evidence>
<comment type="caution">
    <text evidence="1">The sequence shown here is derived from an EMBL/GenBank/DDBJ whole genome shotgun (WGS) entry which is preliminary data.</text>
</comment>
<dbReference type="Proteomes" id="UP000565286">
    <property type="component" value="Unassembled WGS sequence"/>
</dbReference>
<dbReference type="RefSeq" id="WP_183893925.1">
    <property type="nucleotide sequence ID" value="NZ_JACIDV010000002.1"/>
</dbReference>
<sequence>MKRYLWKVVGIGVFALAGLGSVNLGIWVADREPPIIYEDAKALAPTVEQGDTIEIEFSVFRTRICPLITKRWLTDSAKERHSIPQFTTGLKLLAGRETYRRSITVPVAAAPGPAEYRVTLEYRCNPLQNFLGPIVVTSPPIRFSVLPARILTLPSD</sequence>
<gene>
    <name evidence="1" type="ORF">GGQ73_000644</name>
</gene>
<reference evidence="1 2" key="1">
    <citation type="submission" date="2020-08" db="EMBL/GenBank/DDBJ databases">
        <title>Genomic Encyclopedia of Type Strains, Phase IV (KMG-IV): sequencing the most valuable type-strain genomes for metagenomic binning, comparative biology and taxonomic classification.</title>
        <authorList>
            <person name="Goeker M."/>
        </authorList>
    </citation>
    <scope>NUCLEOTIDE SEQUENCE [LARGE SCALE GENOMIC DNA]</scope>
    <source>
        <strain evidence="1 2">DSM 26438</strain>
    </source>
</reference>
<protein>
    <submittedName>
        <fullName evidence="1">Uncharacterized protein</fullName>
    </submittedName>
</protein>
<dbReference type="EMBL" id="JACIDV010000002">
    <property type="protein sequence ID" value="MBB3944719.1"/>
    <property type="molecule type" value="Genomic_DNA"/>
</dbReference>
<organism evidence="1 2">
    <name type="scientific">Rhizobium skierniewicense</name>
    <dbReference type="NCBI Taxonomy" id="984260"/>
    <lineage>
        <taxon>Bacteria</taxon>
        <taxon>Pseudomonadati</taxon>
        <taxon>Pseudomonadota</taxon>
        <taxon>Alphaproteobacteria</taxon>
        <taxon>Hyphomicrobiales</taxon>
        <taxon>Rhizobiaceae</taxon>
        <taxon>Rhizobium/Agrobacterium group</taxon>
        <taxon>Rhizobium</taxon>
    </lineage>
</organism>
<proteinExistence type="predicted"/>
<dbReference type="AlphaFoldDB" id="A0A7W6G0T0"/>
<accession>A0A7W6G0T0</accession>
<name>A0A7W6G0T0_9HYPH</name>
<keyword evidence="2" id="KW-1185">Reference proteome</keyword>